<dbReference type="Proteomes" id="UP000799753">
    <property type="component" value="Unassembled WGS sequence"/>
</dbReference>
<evidence type="ECO:0008006" key="5">
    <source>
        <dbReference type="Google" id="ProtNLM"/>
    </source>
</evidence>
<gene>
    <name evidence="3" type="ORF">P280DRAFT_427639</name>
</gene>
<keyword evidence="4" id="KW-1185">Reference proteome</keyword>
<proteinExistence type="inferred from homology"/>
<organism evidence="3 4">
    <name type="scientific">Massarina eburnea CBS 473.64</name>
    <dbReference type="NCBI Taxonomy" id="1395130"/>
    <lineage>
        <taxon>Eukaryota</taxon>
        <taxon>Fungi</taxon>
        <taxon>Dikarya</taxon>
        <taxon>Ascomycota</taxon>
        <taxon>Pezizomycotina</taxon>
        <taxon>Dothideomycetes</taxon>
        <taxon>Pleosporomycetidae</taxon>
        <taxon>Pleosporales</taxon>
        <taxon>Massarineae</taxon>
        <taxon>Massarinaceae</taxon>
        <taxon>Massarina</taxon>
    </lineage>
</organism>
<feature type="non-terminal residue" evidence="3">
    <location>
        <position position="299"/>
    </location>
</feature>
<dbReference type="PANTHER" id="PTHR34598">
    <property type="entry name" value="BLL6449 PROTEIN"/>
    <property type="match status" value="1"/>
</dbReference>
<sequence>MAIADVALPTEPTTLFYYLELKDGGIIQTYPGTAFEKRRKHVPHDVKIKDLRNIREDFTVDSAGFELVSFKSKVKDFANENEIKDVWYDEVKELMKKVSGASEVHIVSHMCRRHTYAEAQDDAKVKGDQEFVTRNNPARFVHVDQSYRGAEQIMFLNLPEEEAERRMKKRWAIMNVWAPIDKPVKKDPLAFCDFRSVDENDFRTVVANLPPPGAGEYGNTAAKYEVTNMAHNPNQEWFYASDMTPEEAWVFKIFDSKDDGRAKCAVHSSFPLKGQDDTSDPRTSIEVRCFVFWDDEEAD</sequence>
<reference evidence="3" key="1">
    <citation type="journal article" date="2020" name="Stud. Mycol.">
        <title>101 Dothideomycetes genomes: a test case for predicting lifestyles and emergence of pathogens.</title>
        <authorList>
            <person name="Haridas S."/>
            <person name="Albert R."/>
            <person name="Binder M."/>
            <person name="Bloem J."/>
            <person name="Labutti K."/>
            <person name="Salamov A."/>
            <person name="Andreopoulos B."/>
            <person name="Baker S."/>
            <person name="Barry K."/>
            <person name="Bills G."/>
            <person name="Bluhm B."/>
            <person name="Cannon C."/>
            <person name="Castanera R."/>
            <person name="Culley D."/>
            <person name="Daum C."/>
            <person name="Ezra D."/>
            <person name="Gonzalez J."/>
            <person name="Henrissat B."/>
            <person name="Kuo A."/>
            <person name="Liang C."/>
            <person name="Lipzen A."/>
            <person name="Lutzoni F."/>
            <person name="Magnuson J."/>
            <person name="Mondo S."/>
            <person name="Nolan M."/>
            <person name="Ohm R."/>
            <person name="Pangilinan J."/>
            <person name="Park H.-J."/>
            <person name="Ramirez L."/>
            <person name="Alfaro M."/>
            <person name="Sun H."/>
            <person name="Tritt A."/>
            <person name="Yoshinaga Y."/>
            <person name="Zwiers L.-H."/>
            <person name="Turgeon B."/>
            <person name="Goodwin S."/>
            <person name="Spatafora J."/>
            <person name="Crous P."/>
            <person name="Grigoriev I."/>
        </authorList>
    </citation>
    <scope>NUCLEOTIDE SEQUENCE</scope>
    <source>
        <strain evidence="3">CBS 473.64</strain>
    </source>
</reference>
<dbReference type="OrthoDB" id="412788at2759"/>
<keyword evidence="1" id="KW-0560">Oxidoreductase</keyword>
<dbReference type="InterPro" id="IPR044053">
    <property type="entry name" value="AsaB-like"/>
</dbReference>
<name>A0A6A6RXU4_9PLEO</name>
<evidence type="ECO:0000256" key="2">
    <source>
        <dbReference type="ARBA" id="ARBA00023604"/>
    </source>
</evidence>
<dbReference type="EMBL" id="MU006785">
    <property type="protein sequence ID" value="KAF2640005.1"/>
    <property type="molecule type" value="Genomic_DNA"/>
</dbReference>
<evidence type="ECO:0000256" key="1">
    <source>
        <dbReference type="ARBA" id="ARBA00023002"/>
    </source>
</evidence>
<comment type="similarity">
    <text evidence="2">Belongs to the asaB hydroxylase/desaturase family.</text>
</comment>
<dbReference type="NCBIfam" id="NF041278">
    <property type="entry name" value="CmcJ_NvfI_EfuI"/>
    <property type="match status" value="1"/>
</dbReference>
<evidence type="ECO:0000313" key="4">
    <source>
        <dbReference type="Proteomes" id="UP000799753"/>
    </source>
</evidence>
<dbReference type="GO" id="GO:0016491">
    <property type="term" value="F:oxidoreductase activity"/>
    <property type="evidence" value="ECO:0007669"/>
    <property type="project" value="UniProtKB-KW"/>
</dbReference>
<protein>
    <recommendedName>
        <fullName evidence="5">GA4 desaturase family protein</fullName>
    </recommendedName>
</protein>
<dbReference type="PANTHER" id="PTHR34598:SF3">
    <property type="entry name" value="OXIDOREDUCTASE AN1597"/>
    <property type="match status" value="1"/>
</dbReference>
<dbReference type="AlphaFoldDB" id="A0A6A6RXU4"/>
<evidence type="ECO:0000313" key="3">
    <source>
        <dbReference type="EMBL" id="KAF2640005.1"/>
    </source>
</evidence>
<accession>A0A6A6RXU4</accession>